<reference evidence="2" key="1">
    <citation type="submission" date="2014-09" db="EMBL/GenBank/DDBJ databases">
        <title>Genome sequence of the luminous mushroom Mycena chlorophos for searching fungal bioluminescence genes.</title>
        <authorList>
            <person name="Tanaka Y."/>
            <person name="Kasuga D."/>
            <person name="Oba Y."/>
            <person name="Hase S."/>
            <person name="Sato K."/>
            <person name="Oba Y."/>
            <person name="Sakakibara Y."/>
        </authorList>
    </citation>
    <scope>NUCLEOTIDE SEQUENCE</scope>
</reference>
<accession>A0ABQ0LAU1</accession>
<dbReference type="Proteomes" id="UP000815677">
    <property type="component" value="Unassembled WGS sequence"/>
</dbReference>
<feature type="region of interest" description="Disordered" evidence="1">
    <location>
        <begin position="1"/>
        <end position="54"/>
    </location>
</feature>
<feature type="compositionally biased region" description="Pro residues" evidence="1">
    <location>
        <begin position="422"/>
        <end position="436"/>
    </location>
</feature>
<gene>
    <name evidence="2" type="ORF">MCHLO_05669</name>
</gene>
<feature type="region of interest" description="Disordered" evidence="1">
    <location>
        <begin position="128"/>
        <end position="189"/>
    </location>
</feature>
<protein>
    <submittedName>
        <fullName evidence="2">Uncharacterized protein</fullName>
    </submittedName>
</protein>
<feature type="region of interest" description="Disordered" evidence="1">
    <location>
        <begin position="612"/>
        <end position="637"/>
    </location>
</feature>
<evidence type="ECO:0000313" key="2">
    <source>
        <dbReference type="EMBL" id="GAT48248.1"/>
    </source>
</evidence>
<organism evidence="2 3">
    <name type="scientific">Mycena chlorophos</name>
    <name type="common">Agaric fungus</name>
    <name type="synonym">Agaricus chlorophos</name>
    <dbReference type="NCBI Taxonomy" id="658473"/>
    <lineage>
        <taxon>Eukaryota</taxon>
        <taxon>Fungi</taxon>
        <taxon>Dikarya</taxon>
        <taxon>Basidiomycota</taxon>
        <taxon>Agaricomycotina</taxon>
        <taxon>Agaricomycetes</taxon>
        <taxon>Agaricomycetidae</taxon>
        <taxon>Agaricales</taxon>
        <taxon>Marasmiineae</taxon>
        <taxon>Mycenaceae</taxon>
        <taxon>Mycena</taxon>
    </lineage>
</organism>
<feature type="compositionally biased region" description="Basic and acidic residues" evidence="1">
    <location>
        <begin position="496"/>
        <end position="505"/>
    </location>
</feature>
<name>A0ABQ0LAU1_MYCCL</name>
<feature type="compositionally biased region" description="Low complexity" evidence="1">
    <location>
        <begin position="174"/>
        <end position="188"/>
    </location>
</feature>
<dbReference type="EMBL" id="DF844349">
    <property type="protein sequence ID" value="GAT48248.1"/>
    <property type="molecule type" value="Genomic_DNA"/>
</dbReference>
<feature type="compositionally biased region" description="Low complexity" evidence="1">
    <location>
        <begin position="131"/>
        <end position="143"/>
    </location>
</feature>
<feature type="non-terminal residue" evidence="2">
    <location>
        <position position="637"/>
    </location>
</feature>
<evidence type="ECO:0000256" key="1">
    <source>
        <dbReference type="SAM" id="MobiDB-lite"/>
    </source>
</evidence>
<feature type="region of interest" description="Disordered" evidence="1">
    <location>
        <begin position="473"/>
        <end position="518"/>
    </location>
</feature>
<proteinExistence type="predicted"/>
<feature type="region of interest" description="Disordered" evidence="1">
    <location>
        <begin position="387"/>
        <end position="451"/>
    </location>
</feature>
<feature type="non-terminal residue" evidence="2">
    <location>
        <position position="1"/>
    </location>
</feature>
<evidence type="ECO:0000313" key="3">
    <source>
        <dbReference type="Proteomes" id="UP000815677"/>
    </source>
</evidence>
<keyword evidence="3" id="KW-1185">Reference proteome</keyword>
<sequence length="637" mass="69022">MPNHHPPPPYHRSPPTSQATPSIATTRHAPTVLVPEASAATRSYVKSPLSGSTTTTAAGNLFSINLDDDAIETSPPRLSPNTAGRTNERFVPTVNRVGTPHPHTGLALDYDVGQETWSTVDLRQRRPAPAPAFRPQARQAQAAVANPVPSNPEPHQVPILEDLMEPDAPSETESPSLTSRRLPSPTTRELAGTTLLRRLMITDQIISGILHPDDPLLVATIQAQVEAEAAIAKHKEAEFRLDEETLGLHLDTVLLRGAEGSVEERAARIRRHLEQALGPESRFSALKAKYRAAGREVNVAIEQLTELLEFVGVEVVSDDEYDGSDMAEDGSASSDDVADFWWFLGSSSDDVADDMVEIEIEGGPSGDQPFGSVADSWESIPALLAASNSSDDSDLEGSSDDGQPAIPERQRNPYSFAYTFPDPAPTVELPPVPTRPATPAASISSHPNGHLLNPVSSDEAFVHLPYPLAHLPNPTSLESSGELVASPELCSSPEPHSPHDPHPTPEPRSSSESLDHPTHNYIHPLIERAPSSPVPEERLATDPVETDRLVRAFLEDCVSEVERRQAGFGFLLRERLERLHGYIDNLELVVSTELISEHKPLATPYRMSVNTLTPIPPPDHLNAATGSPKRGIERPPV</sequence>
<feature type="compositionally biased region" description="Pro residues" evidence="1">
    <location>
        <begin position="1"/>
        <end position="12"/>
    </location>
</feature>
<feature type="compositionally biased region" description="Polar residues" evidence="1">
    <location>
        <begin position="16"/>
        <end position="25"/>
    </location>
</feature>